<dbReference type="InterPro" id="IPR052037">
    <property type="entry name" value="LPS_export_LptA"/>
</dbReference>
<evidence type="ECO:0000256" key="1">
    <source>
        <dbReference type="ARBA" id="ARBA00022729"/>
    </source>
</evidence>
<name>A0A2D0N1P6_FLAN2</name>
<sequence length="664" mass="74811">MTKKYFKWIFSALLLWSMVGTAFGQRPQQPIFKPKQVQPDTAKTPVDVDHADVLELSQRQGSTFQKLIGNVELHQDSVFMYCDSALIEDDIRVLAQGNVIIQQGDSLSVFSDSLNYDGVERIADLYGDVILVTTEQKLFTNHLTYNLRTKTATYFEGATIVNGETQLTSKKGYYYVDRSEAYFKDSVVVVDSLFGLRSDTLLYNTSTNVVTFLGPTVISTDSSRVYCEAGFYDTENNMAEFTENAQYEKGEQKATAETIRYNGNQKEYALDGNARFREGERVAVADEILYNEITEKTFLTGSARFKDETRDIVADEIVYDARADTYSTRGRSRISDPPQILEADQVDYREELGLGIAIGNVTWRDTSANLTIVCEEAEYNRATGYLKAIGGKMGRPLLISLMEGDSLFMTSDTLYSTRADSAANDSSRLLLAYKDVRIFKSDLQVICDSMAYSTVDSLFRFFRAPVIWSDTSQFSADSIFMQMADQSIDKIFLKQNSFIINSPDELYFNQIKGKNITASFREGNLRVMDVRGSAESVYYALDEGDAYIGVNKTACSDMILYFGNNEIDRIKFLVQPEGNTYPMTQIDHNEIKIKGFNWDTTFRPEGREDLFAEEKKRPASMIPEPAPAVKLIPARGRGGPPTGDGPPQTLDRGQRKPITEEKER</sequence>
<dbReference type="Proteomes" id="UP000223913">
    <property type="component" value="Unassembled WGS sequence"/>
</dbReference>
<comment type="caution">
    <text evidence="5">The sequence shown here is derived from an EMBL/GenBank/DDBJ whole genome shotgun (WGS) entry which is preliminary data.</text>
</comment>
<dbReference type="GO" id="GO:0009279">
    <property type="term" value="C:cell outer membrane"/>
    <property type="evidence" value="ECO:0007669"/>
    <property type="project" value="TreeGrafter"/>
</dbReference>
<dbReference type="OrthoDB" id="9805931at2"/>
<feature type="region of interest" description="Disordered" evidence="2">
    <location>
        <begin position="614"/>
        <end position="664"/>
    </location>
</feature>
<keyword evidence="6" id="KW-1185">Reference proteome</keyword>
<dbReference type="InterPro" id="IPR005653">
    <property type="entry name" value="OstA-like_N"/>
</dbReference>
<gene>
    <name evidence="5" type="ORF">CRP01_34050</name>
</gene>
<dbReference type="Pfam" id="PF13100">
    <property type="entry name" value="OstA_2"/>
    <property type="match status" value="2"/>
</dbReference>
<feature type="compositionally biased region" description="Basic and acidic residues" evidence="2">
    <location>
        <begin position="652"/>
        <end position="664"/>
    </location>
</feature>
<dbReference type="EMBL" id="PDUD01000045">
    <property type="protein sequence ID" value="PHN02059.1"/>
    <property type="molecule type" value="Genomic_DNA"/>
</dbReference>
<evidence type="ECO:0000256" key="3">
    <source>
        <dbReference type="SAM" id="SignalP"/>
    </source>
</evidence>
<accession>A0A2D0N1P6</accession>
<dbReference type="GO" id="GO:0017089">
    <property type="term" value="F:glycolipid transfer activity"/>
    <property type="evidence" value="ECO:0007669"/>
    <property type="project" value="TreeGrafter"/>
</dbReference>
<dbReference type="Gene3D" id="2.60.450.10">
    <property type="entry name" value="Lipopolysaccharide (LPS) transport protein A like domain"/>
    <property type="match status" value="3"/>
</dbReference>
<dbReference type="PANTHER" id="PTHR36504">
    <property type="entry name" value="LIPOPOLYSACCHARIDE EXPORT SYSTEM PROTEIN LPTA"/>
    <property type="match status" value="1"/>
</dbReference>
<keyword evidence="1 3" id="KW-0732">Signal</keyword>
<proteinExistence type="predicted"/>
<feature type="domain" description="Organic solvent tolerance-like N-terminal" evidence="4">
    <location>
        <begin position="203"/>
        <end position="323"/>
    </location>
</feature>
<feature type="signal peptide" evidence="3">
    <location>
        <begin position="1"/>
        <end position="22"/>
    </location>
</feature>
<dbReference type="RefSeq" id="WP_099154552.1">
    <property type="nucleotide sequence ID" value="NZ_PDUD01000045.1"/>
</dbReference>
<dbReference type="AlphaFoldDB" id="A0A2D0N1P6"/>
<reference evidence="5 6" key="1">
    <citation type="submission" date="2017-10" db="EMBL/GenBank/DDBJ databases">
        <title>The draft genome sequence of Lewinella nigricans NBRC 102662.</title>
        <authorList>
            <person name="Wang K."/>
        </authorList>
    </citation>
    <scope>NUCLEOTIDE SEQUENCE [LARGE SCALE GENOMIC DNA]</scope>
    <source>
        <strain evidence="5 6">NBRC 102662</strain>
    </source>
</reference>
<feature type="chain" id="PRO_5012767938" description="Organic solvent tolerance-like N-terminal domain-containing protein" evidence="3">
    <location>
        <begin position="23"/>
        <end position="664"/>
    </location>
</feature>
<protein>
    <recommendedName>
        <fullName evidence="4">Organic solvent tolerance-like N-terminal domain-containing protein</fullName>
    </recommendedName>
</protein>
<dbReference type="GO" id="GO:0015920">
    <property type="term" value="P:lipopolysaccharide transport"/>
    <property type="evidence" value="ECO:0007669"/>
    <property type="project" value="TreeGrafter"/>
</dbReference>
<organism evidence="5 6">
    <name type="scientific">Flavilitoribacter nigricans (strain ATCC 23147 / DSM 23189 / NBRC 102662 / NCIMB 1420 / SS-2)</name>
    <name type="common">Lewinella nigricans</name>
    <dbReference type="NCBI Taxonomy" id="1122177"/>
    <lineage>
        <taxon>Bacteria</taxon>
        <taxon>Pseudomonadati</taxon>
        <taxon>Bacteroidota</taxon>
        <taxon>Saprospiria</taxon>
        <taxon>Saprospirales</taxon>
        <taxon>Lewinellaceae</taxon>
        <taxon>Flavilitoribacter</taxon>
    </lineage>
</organism>
<evidence type="ECO:0000313" key="6">
    <source>
        <dbReference type="Proteomes" id="UP000223913"/>
    </source>
</evidence>
<evidence type="ECO:0000259" key="4">
    <source>
        <dbReference type="Pfam" id="PF13100"/>
    </source>
</evidence>
<evidence type="ECO:0000256" key="2">
    <source>
        <dbReference type="SAM" id="MobiDB-lite"/>
    </source>
</evidence>
<dbReference type="GO" id="GO:0030288">
    <property type="term" value="C:outer membrane-bounded periplasmic space"/>
    <property type="evidence" value="ECO:0007669"/>
    <property type="project" value="TreeGrafter"/>
</dbReference>
<evidence type="ECO:0000313" key="5">
    <source>
        <dbReference type="EMBL" id="PHN02059.1"/>
    </source>
</evidence>
<feature type="domain" description="Organic solvent tolerance-like N-terminal" evidence="4">
    <location>
        <begin position="43"/>
        <end position="199"/>
    </location>
</feature>
<dbReference type="PANTHER" id="PTHR36504:SF1">
    <property type="entry name" value="LIPOPOLYSACCHARIDE EXPORT SYSTEM PROTEIN LPTA"/>
    <property type="match status" value="1"/>
</dbReference>